<feature type="transmembrane region" description="Helical" evidence="6">
    <location>
        <begin position="37"/>
        <end position="56"/>
    </location>
</feature>
<evidence type="ECO:0000313" key="9">
    <source>
        <dbReference type="Proteomes" id="UP001595973"/>
    </source>
</evidence>
<evidence type="ECO:0000313" key="8">
    <source>
        <dbReference type="EMBL" id="MFC4669947.1"/>
    </source>
</evidence>
<feature type="transmembrane region" description="Helical" evidence="6">
    <location>
        <begin position="180"/>
        <end position="205"/>
    </location>
</feature>
<dbReference type="RefSeq" id="WP_380718442.1">
    <property type="nucleotide sequence ID" value="NZ_JBHSGI010000024.1"/>
</dbReference>
<accession>A0ABV9KIF9</accession>
<dbReference type="EMBL" id="JBHSGI010000024">
    <property type="protein sequence ID" value="MFC4669947.1"/>
    <property type="molecule type" value="Genomic_DNA"/>
</dbReference>
<evidence type="ECO:0000256" key="5">
    <source>
        <dbReference type="ARBA" id="ARBA00023136"/>
    </source>
</evidence>
<comment type="subcellular location">
    <subcellularLocation>
        <location evidence="1">Membrane</location>
        <topology evidence="1">Multi-pass membrane protein</topology>
    </subcellularLocation>
</comment>
<evidence type="ECO:0000256" key="3">
    <source>
        <dbReference type="ARBA" id="ARBA00022692"/>
    </source>
</evidence>
<keyword evidence="5 6" id="KW-0472">Membrane</keyword>
<comment type="similarity">
    <text evidence="2">Belongs to the drug/metabolite transporter (DMT) superfamily. 10 TMS drug/metabolite exporter (DME) (TC 2.A.7.3) family.</text>
</comment>
<feature type="transmembrane region" description="Helical" evidence="6">
    <location>
        <begin position="126"/>
        <end position="145"/>
    </location>
</feature>
<organism evidence="8 9">
    <name type="scientific">Seohaeicola nanhaiensis</name>
    <dbReference type="NCBI Taxonomy" id="1387282"/>
    <lineage>
        <taxon>Bacteria</taxon>
        <taxon>Pseudomonadati</taxon>
        <taxon>Pseudomonadota</taxon>
        <taxon>Alphaproteobacteria</taxon>
        <taxon>Rhodobacterales</taxon>
        <taxon>Roseobacteraceae</taxon>
        <taxon>Seohaeicola</taxon>
    </lineage>
</organism>
<evidence type="ECO:0000256" key="1">
    <source>
        <dbReference type="ARBA" id="ARBA00004141"/>
    </source>
</evidence>
<feature type="domain" description="EamA" evidence="7">
    <location>
        <begin position="8"/>
        <end position="140"/>
    </location>
</feature>
<dbReference type="Pfam" id="PF00892">
    <property type="entry name" value="EamA"/>
    <property type="match status" value="2"/>
</dbReference>
<dbReference type="SUPFAM" id="SSF103481">
    <property type="entry name" value="Multidrug resistance efflux transporter EmrE"/>
    <property type="match status" value="2"/>
</dbReference>
<dbReference type="InterPro" id="IPR000620">
    <property type="entry name" value="EamA_dom"/>
</dbReference>
<sequence>MNVDRPILGILLMLGFCVVAPMGDAVAKLIGQSVPLGQLLLIRFAVQVVILIPLVWLGRRAWRMRGRVLALTALRTVLHILGIGAMFTALKYLPLADAVAIAFVMPFIMLLLGKYVLGEEVGARRLIACAVGFGGTLMVIQPSFATVGWPALWPVAVAVNFSVFMLVTRQIAKETDPVGLQTVSGALAVAILAPLMLLGDVLGWAPLEMIAPDGREWLLLMIIGVLGSGAHLLMTWSLRFAPSATLAPMQYLEIPVATLIGWLIFSDLPNRLAALGICVTIGAGLYIVLREGRLAREEKSRRAQQAHLSAEPHPAEI</sequence>
<proteinExistence type="inferred from homology"/>
<feature type="transmembrane region" description="Helical" evidence="6">
    <location>
        <begin position="68"/>
        <end position="92"/>
    </location>
</feature>
<feature type="transmembrane region" description="Helical" evidence="6">
    <location>
        <begin position="98"/>
        <end position="117"/>
    </location>
</feature>
<feature type="transmembrane region" description="Helical" evidence="6">
    <location>
        <begin position="217"/>
        <end position="234"/>
    </location>
</feature>
<evidence type="ECO:0000256" key="2">
    <source>
        <dbReference type="ARBA" id="ARBA00009853"/>
    </source>
</evidence>
<dbReference type="InterPro" id="IPR037185">
    <property type="entry name" value="EmrE-like"/>
</dbReference>
<evidence type="ECO:0000259" key="7">
    <source>
        <dbReference type="Pfam" id="PF00892"/>
    </source>
</evidence>
<feature type="domain" description="EamA" evidence="7">
    <location>
        <begin position="150"/>
        <end position="286"/>
    </location>
</feature>
<comment type="caution">
    <text evidence="8">The sequence shown here is derived from an EMBL/GenBank/DDBJ whole genome shotgun (WGS) entry which is preliminary data.</text>
</comment>
<dbReference type="Proteomes" id="UP001595973">
    <property type="component" value="Unassembled WGS sequence"/>
</dbReference>
<keyword evidence="9" id="KW-1185">Reference proteome</keyword>
<reference evidence="9" key="1">
    <citation type="journal article" date="2019" name="Int. J. Syst. Evol. Microbiol.">
        <title>The Global Catalogue of Microorganisms (GCM) 10K type strain sequencing project: providing services to taxonomists for standard genome sequencing and annotation.</title>
        <authorList>
            <consortium name="The Broad Institute Genomics Platform"/>
            <consortium name="The Broad Institute Genome Sequencing Center for Infectious Disease"/>
            <person name="Wu L."/>
            <person name="Ma J."/>
        </authorList>
    </citation>
    <scope>NUCLEOTIDE SEQUENCE [LARGE SCALE GENOMIC DNA]</scope>
    <source>
        <strain evidence="9">CGMCC 4.7283</strain>
    </source>
</reference>
<name>A0ABV9KIF9_9RHOB</name>
<dbReference type="PANTHER" id="PTHR22911:SF6">
    <property type="entry name" value="SOLUTE CARRIER FAMILY 35 MEMBER G1"/>
    <property type="match status" value="1"/>
</dbReference>
<evidence type="ECO:0000256" key="4">
    <source>
        <dbReference type="ARBA" id="ARBA00022989"/>
    </source>
</evidence>
<keyword evidence="4 6" id="KW-1133">Transmembrane helix</keyword>
<feature type="transmembrane region" description="Helical" evidence="6">
    <location>
        <begin position="271"/>
        <end position="289"/>
    </location>
</feature>
<evidence type="ECO:0000256" key="6">
    <source>
        <dbReference type="SAM" id="Phobius"/>
    </source>
</evidence>
<protein>
    <submittedName>
        <fullName evidence="8">DMT family transporter</fullName>
    </submittedName>
</protein>
<keyword evidence="3 6" id="KW-0812">Transmembrane</keyword>
<gene>
    <name evidence="8" type="ORF">ACFO5X_15390</name>
</gene>
<dbReference type="PANTHER" id="PTHR22911">
    <property type="entry name" value="ACYL-MALONYL CONDENSING ENZYME-RELATED"/>
    <property type="match status" value="1"/>
</dbReference>